<keyword evidence="2" id="KW-0238">DNA-binding</keyword>
<proteinExistence type="predicted"/>
<dbReference type="Pfam" id="PF03564">
    <property type="entry name" value="DUF1759"/>
    <property type="match status" value="1"/>
</dbReference>
<evidence type="ECO:0000256" key="1">
    <source>
        <dbReference type="SAM" id="Coils"/>
    </source>
</evidence>
<protein>
    <submittedName>
        <fullName evidence="2">AT-hook DNA-binding motif-containing protein 1</fullName>
    </submittedName>
</protein>
<sequence length="474" mass="54539">MISDETSSCTPEATCSKQGSIKQISISYSKFISESDVFISYCTRFSSLPIEDHSKSLLEVKSESLHELWTRLQAAYDAISLVHLKTTYVKYESCLDLFNETKAMISDQLQLKNISAPTPQPRVELSQVQAPEASRGIHFEVPACDTEIFDGGYEQWPSFRDMFTAKYINHPKLTQAQKLYHLRYKTKGQAGIIVKSFALNDENFNFAWEALKIKCENEKFIADKQMEILNNLPQMEKEIRKIQFKEAQKSKCRNERELVEKQVKILLNLPRMRKTTSAEFNKVLSAVTNCLFILSTLNVSTHSWDPILVYVCTAALPAESILLWEQSLPSRKKCPTWQQMKDFLTAQYEIAQIVEASRNRSSLKIQSFTTERNKYTSCELCAKVHKLKFCKKFKKLNIIERNNFVRAKRLCINCLSHAHTLKDCQANIIACIAGKDTILCFTIARFRAHIKTALIQKEPRAWLKHQVPKSAKKH</sequence>
<keyword evidence="1" id="KW-0175">Coiled coil</keyword>
<evidence type="ECO:0000313" key="2">
    <source>
        <dbReference type="EMBL" id="JAC99411.1"/>
    </source>
</evidence>
<reference evidence="2" key="1">
    <citation type="submission" date="2014-11" db="EMBL/GenBank/DDBJ databases">
        <authorList>
            <person name="Geib S."/>
        </authorList>
    </citation>
    <scope>NUCLEOTIDE SEQUENCE</scope>
</reference>
<dbReference type="InterPro" id="IPR005312">
    <property type="entry name" value="DUF1759"/>
</dbReference>
<gene>
    <name evidence="2" type="primary">Ahdc1_1</name>
    <name evidence="2" type="ORF">g.44522</name>
</gene>
<feature type="coiled-coil region" evidence="1">
    <location>
        <begin position="235"/>
        <end position="262"/>
    </location>
</feature>
<dbReference type="PANTHER" id="PTHR47331">
    <property type="entry name" value="PHD-TYPE DOMAIN-CONTAINING PROTEIN"/>
    <property type="match status" value="1"/>
</dbReference>
<feature type="non-terminal residue" evidence="2">
    <location>
        <position position="474"/>
    </location>
</feature>
<dbReference type="EMBL" id="GBXI01014880">
    <property type="protein sequence ID" value="JAC99411.1"/>
    <property type="molecule type" value="Transcribed_RNA"/>
</dbReference>
<name>A0A0A1WKP4_ZEUCU</name>
<reference evidence="2" key="2">
    <citation type="journal article" date="2015" name="Gigascience">
        <title>Reconstructing a comprehensive transcriptome assembly of a white-pupal translocated strain of the pest fruit fly Bactrocera cucurbitae.</title>
        <authorList>
            <person name="Sim S.B."/>
            <person name="Calla B."/>
            <person name="Hall B."/>
            <person name="DeRego T."/>
            <person name="Geib S.M."/>
        </authorList>
    </citation>
    <scope>NUCLEOTIDE SEQUENCE</scope>
</reference>
<accession>A0A0A1WKP4</accession>
<dbReference type="GO" id="GO:0003677">
    <property type="term" value="F:DNA binding"/>
    <property type="evidence" value="ECO:0007669"/>
    <property type="project" value="UniProtKB-KW"/>
</dbReference>
<organism evidence="2">
    <name type="scientific">Zeugodacus cucurbitae</name>
    <name type="common">Melon fruit fly</name>
    <name type="synonym">Bactrocera cucurbitae</name>
    <dbReference type="NCBI Taxonomy" id="28588"/>
    <lineage>
        <taxon>Eukaryota</taxon>
        <taxon>Metazoa</taxon>
        <taxon>Ecdysozoa</taxon>
        <taxon>Arthropoda</taxon>
        <taxon>Hexapoda</taxon>
        <taxon>Insecta</taxon>
        <taxon>Pterygota</taxon>
        <taxon>Neoptera</taxon>
        <taxon>Endopterygota</taxon>
        <taxon>Diptera</taxon>
        <taxon>Brachycera</taxon>
        <taxon>Muscomorpha</taxon>
        <taxon>Tephritoidea</taxon>
        <taxon>Tephritidae</taxon>
        <taxon>Zeugodacus</taxon>
        <taxon>Zeugodacus</taxon>
    </lineage>
</organism>
<dbReference type="AlphaFoldDB" id="A0A0A1WKP4"/>